<dbReference type="SUPFAM" id="SSF56601">
    <property type="entry name" value="beta-lactamase/transpeptidase-like"/>
    <property type="match status" value="1"/>
</dbReference>
<evidence type="ECO:0000313" key="3">
    <source>
        <dbReference type="Proteomes" id="UP001387110"/>
    </source>
</evidence>
<accession>A0ABU8ELU2</accession>
<dbReference type="InterPro" id="IPR001466">
    <property type="entry name" value="Beta-lactam-related"/>
</dbReference>
<proteinExistence type="predicted"/>
<feature type="domain" description="Beta-lactamase-related" evidence="1">
    <location>
        <begin position="6"/>
        <end position="328"/>
    </location>
</feature>
<dbReference type="PANTHER" id="PTHR46825">
    <property type="entry name" value="D-ALANYL-D-ALANINE-CARBOXYPEPTIDASE/ENDOPEPTIDASE AMPH"/>
    <property type="match status" value="1"/>
</dbReference>
<dbReference type="Pfam" id="PF00144">
    <property type="entry name" value="Beta-lactamase"/>
    <property type="match status" value="1"/>
</dbReference>
<dbReference type="PANTHER" id="PTHR46825:SF9">
    <property type="entry name" value="BETA-LACTAMASE-RELATED DOMAIN-CONTAINING PROTEIN"/>
    <property type="match status" value="1"/>
</dbReference>
<dbReference type="RefSeq" id="WP_336449729.1">
    <property type="nucleotide sequence ID" value="NZ_JBAWKY010000007.1"/>
</dbReference>
<protein>
    <submittedName>
        <fullName evidence="2">Serine hydrolase domain-containing protein</fullName>
        <ecNumber evidence="2">3.1.1.103</ecNumber>
    </submittedName>
</protein>
<sequence length="527" mass="59013">MFAALEKQIQEEMVSQSIPGFSMAIVRGREVVYANGFGVTNKEEGGVPVTANTLFRIGSLSKPLTATAIMRLVDLGKLNIDVPIQSYVPFFTLQDAAAAQTITLRMLLSHTAGLPDGTDMVGSRDLDALEQYIKQDVPQLTLIAPPGLIFSYSNHGYNIAGYVAEYVTKTYFPDLMQEILFKPLGMLRTFYDPLMAMTFPLALGHERTKSSEVVVRPFYDNAANYPSWFAMSTAVDYAKFLLLHLQAGRIDDQPILTASAIDEMQTSQVSRYNLQQLGCGLSFITERYKGIQTIRHGGAIGTYTSFMLAAPEQDLAIVTMSSQDYGIDLAYDILDQLLETESSQEILPKKTPNRSKWKSYTGHYLGNLNGLAEIFADGHHLKIRLNGTELMLHAFDENLYFTQNADGEPDMTVGFVIDEEEETPFIVLNGQTCKRMDSEQLMQPRINVSSFEGLYSNGAMSFGLTVKGDQLILLDEDQEYYCQPLFGHFFYTNEQGLLEVREIERQRTLIIQGSWSFEAVESSKVQR</sequence>
<dbReference type="Gene3D" id="3.40.710.10">
    <property type="entry name" value="DD-peptidase/beta-lactamase superfamily"/>
    <property type="match status" value="1"/>
</dbReference>
<gene>
    <name evidence="2" type="ORF">SZL87_15805</name>
</gene>
<evidence type="ECO:0000313" key="2">
    <source>
        <dbReference type="EMBL" id="MEI4463891.1"/>
    </source>
</evidence>
<name>A0ABU8ELU2_9BACL</name>
<evidence type="ECO:0000259" key="1">
    <source>
        <dbReference type="Pfam" id="PF00144"/>
    </source>
</evidence>
<comment type="caution">
    <text evidence="2">The sequence shown here is derived from an EMBL/GenBank/DDBJ whole genome shotgun (WGS) entry which is preliminary data.</text>
</comment>
<dbReference type="EMBL" id="JBAWKY010000007">
    <property type="protein sequence ID" value="MEI4463891.1"/>
    <property type="molecule type" value="Genomic_DNA"/>
</dbReference>
<dbReference type="EC" id="3.1.1.103" evidence="2"/>
<keyword evidence="3" id="KW-1185">Reference proteome</keyword>
<organism evidence="2 3">
    <name type="scientific">Exiguobacterium indicum</name>
    <dbReference type="NCBI Taxonomy" id="296995"/>
    <lineage>
        <taxon>Bacteria</taxon>
        <taxon>Bacillati</taxon>
        <taxon>Bacillota</taxon>
        <taxon>Bacilli</taxon>
        <taxon>Bacillales</taxon>
        <taxon>Bacillales Family XII. Incertae Sedis</taxon>
        <taxon>Exiguobacterium</taxon>
    </lineage>
</organism>
<dbReference type="Proteomes" id="UP001387110">
    <property type="component" value="Unassembled WGS sequence"/>
</dbReference>
<keyword evidence="2" id="KW-0378">Hydrolase</keyword>
<reference evidence="2 3" key="1">
    <citation type="submission" date="2023-12" db="EMBL/GenBank/DDBJ databases">
        <authorList>
            <person name="Easwaran N."/>
            <person name="Lazarus H.P.S."/>
        </authorList>
    </citation>
    <scope>NUCLEOTIDE SEQUENCE [LARGE SCALE GENOMIC DNA]</scope>
    <source>
        <strain evidence="2 3">VIT-2023</strain>
    </source>
</reference>
<dbReference type="InterPro" id="IPR012338">
    <property type="entry name" value="Beta-lactam/transpept-like"/>
</dbReference>
<dbReference type="GO" id="GO:0016787">
    <property type="term" value="F:hydrolase activity"/>
    <property type="evidence" value="ECO:0007669"/>
    <property type="project" value="UniProtKB-KW"/>
</dbReference>
<dbReference type="InterPro" id="IPR050491">
    <property type="entry name" value="AmpC-like"/>
</dbReference>